<dbReference type="PANTHER" id="PTHR30026:SF20">
    <property type="entry name" value="OUTER MEMBRANE PROTEIN TOLC"/>
    <property type="match status" value="1"/>
</dbReference>
<evidence type="ECO:0000256" key="1">
    <source>
        <dbReference type="ARBA" id="ARBA00004442"/>
    </source>
</evidence>
<evidence type="ECO:0000256" key="6">
    <source>
        <dbReference type="ARBA" id="ARBA00023136"/>
    </source>
</evidence>
<keyword evidence="5" id="KW-0812">Transmembrane</keyword>
<dbReference type="GO" id="GO:1990281">
    <property type="term" value="C:efflux pump complex"/>
    <property type="evidence" value="ECO:0007669"/>
    <property type="project" value="TreeGrafter"/>
</dbReference>
<gene>
    <name evidence="8" type="ORF">FJM65_04690</name>
</gene>
<dbReference type="AlphaFoldDB" id="A0A501WAH4"/>
<dbReference type="SUPFAM" id="SSF56954">
    <property type="entry name" value="Outer membrane efflux proteins (OEP)"/>
    <property type="match status" value="1"/>
</dbReference>
<evidence type="ECO:0000256" key="7">
    <source>
        <dbReference type="ARBA" id="ARBA00023237"/>
    </source>
</evidence>
<keyword evidence="6" id="KW-0472">Membrane</keyword>
<dbReference type="Gene3D" id="1.20.1600.10">
    <property type="entry name" value="Outer membrane efflux proteins (OEP)"/>
    <property type="match status" value="1"/>
</dbReference>
<dbReference type="OrthoDB" id="367883at2"/>
<evidence type="ECO:0000256" key="3">
    <source>
        <dbReference type="ARBA" id="ARBA00022448"/>
    </source>
</evidence>
<name>A0A501WAH4_9BACT</name>
<evidence type="ECO:0000313" key="8">
    <source>
        <dbReference type="EMBL" id="TPE45340.1"/>
    </source>
</evidence>
<keyword evidence="7" id="KW-0998">Cell outer membrane</keyword>
<dbReference type="Proteomes" id="UP000316727">
    <property type="component" value="Unassembled WGS sequence"/>
</dbReference>
<keyword evidence="3" id="KW-0813">Transport</keyword>
<dbReference type="InterPro" id="IPR003423">
    <property type="entry name" value="OMP_efflux"/>
</dbReference>
<dbReference type="Pfam" id="PF02321">
    <property type="entry name" value="OEP"/>
    <property type="match status" value="2"/>
</dbReference>
<comment type="similarity">
    <text evidence="2">Belongs to the outer membrane factor (OMF) (TC 1.B.17) family.</text>
</comment>
<evidence type="ECO:0000256" key="4">
    <source>
        <dbReference type="ARBA" id="ARBA00022452"/>
    </source>
</evidence>
<organism evidence="8 9">
    <name type="scientific">Pontibacter mangrovi</name>
    <dbReference type="NCBI Taxonomy" id="2589816"/>
    <lineage>
        <taxon>Bacteria</taxon>
        <taxon>Pseudomonadati</taxon>
        <taxon>Bacteroidota</taxon>
        <taxon>Cytophagia</taxon>
        <taxon>Cytophagales</taxon>
        <taxon>Hymenobacteraceae</taxon>
        <taxon>Pontibacter</taxon>
    </lineage>
</organism>
<dbReference type="RefSeq" id="WP_140619968.1">
    <property type="nucleotide sequence ID" value="NZ_VFRQ01000002.1"/>
</dbReference>
<dbReference type="GO" id="GO:0015288">
    <property type="term" value="F:porin activity"/>
    <property type="evidence" value="ECO:0007669"/>
    <property type="project" value="TreeGrafter"/>
</dbReference>
<evidence type="ECO:0000256" key="5">
    <source>
        <dbReference type="ARBA" id="ARBA00022692"/>
    </source>
</evidence>
<accession>A0A501WAH4</accession>
<evidence type="ECO:0000256" key="2">
    <source>
        <dbReference type="ARBA" id="ARBA00007613"/>
    </source>
</evidence>
<reference evidence="8 9" key="1">
    <citation type="submission" date="2019-06" db="EMBL/GenBank/DDBJ databases">
        <title>A novel bacterium of genus Pontibacter, isolated from marine sediment.</title>
        <authorList>
            <person name="Huang H."/>
            <person name="Mo K."/>
            <person name="Hu Y."/>
        </authorList>
    </citation>
    <scope>NUCLEOTIDE SEQUENCE [LARGE SCALE GENOMIC DNA]</scope>
    <source>
        <strain evidence="8 9">HB172049</strain>
    </source>
</reference>
<dbReference type="PANTHER" id="PTHR30026">
    <property type="entry name" value="OUTER MEMBRANE PROTEIN TOLC"/>
    <property type="match status" value="1"/>
</dbReference>
<dbReference type="GO" id="GO:0009279">
    <property type="term" value="C:cell outer membrane"/>
    <property type="evidence" value="ECO:0007669"/>
    <property type="project" value="UniProtKB-SubCell"/>
</dbReference>
<comment type="caution">
    <text evidence="8">The sequence shown here is derived from an EMBL/GenBank/DDBJ whole genome shotgun (WGS) entry which is preliminary data.</text>
</comment>
<sequence>MKKQISLIIALLAILHAGFAQEPMRLSLQESITYALQNRASLQATRNEERIADARVGEIRATGLPQVDGSVEVGNNFIQQKTLVDPSAFSPAQLDPFVITPEQLASGQPITLEPTYSRPEPTEGGLQAITFVQPYSGTATITGSQLLFDGSYLIGLKAAKTYTELSRKATTQSEIDVAEQVSKAYYGVLVNAERMELLRQNLIRLDTLLFQTQVMFENGVAEKLDVDRLRVQRNNLKVEAQKTDRLMQLSENLLKFQMGLPQNQPIVLTDELAEVDIDMSQLHPQDFNYSNRIEYSVLETQRDLAELDLRNRRSGYLPKLYLNARYGYMGVGKSFSDVMDVRAGANNTTNRNWFDFGYVGAQLQVPIFDGLRKHYQVQQAKIAVENTKLGFETLRQSIDLELKQASTELTNALDVLDAQQENLALAQEIARVAKIKFQEGVGSNLEVVNAETDLREAQTNYYGAMYDALIAKVNLAKATGTLYTK</sequence>
<proteinExistence type="inferred from homology"/>
<dbReference type="GO" id="GO:0015562">
    <property type="term" value="F:efflux transmembrane transporter activity"/>
    <property type="evidence" value="ECO:0007669"/>
    <property type="project" value="InterPro"/>
</dbReference>
<keyword evidence="9" id="KW-1185">Reference proteome</keyword>
<evidence type="ECO:0000313" key="9">
    <source>
        <dbReference type="Proteomes" id="UP000316727"/>
    </source>
</evidence>
<keyword evidence="4" id="KW-1134">Transmembrane beta strand</keyword>
<protein>
    <submittedName>
        <fullName evidence="8">TolC family protein</fullName>
    </submittedName>
</protein>
<dbReference type="EMBL" id="VFRQ01000002">
    <property type="protein sequence ID" value="TPE45340.1"/>
    <property type="molecule type" value="Genomic_DNA"/>
</dbReference>
<dbReference type="InterPro" id="IPR051906">
    <property type="entry name" value="TolC-like"/>
</dbReference>
<comment type="subcellular location">
    <subcellularLocation>
        <location evidence="1">Cell outer membrane</location>
    </subcellularLocation>
</comment>